<dbReference type="InterPro" id="IPR029024">
    <property type="entry name" value="TerB-like"/>
</dbReference>
<comment type="caution">
    <text evidence="1">The sequence shown here is derived from an EMBL/GenBank/DDBJ whole genome shotgun (WGS) entry which is preliminary data.</text>
</comment>
<dbReference type="AlphaFoldDB" id="L8K293"/>
<dbReference type="SUPFAM" id="SSF158682">
    <property type="entry name" value="TerB-like"/>
    <property type="match status" value="1"/>
</dbReference>
<organism evidence="1 2">
    <name type="scientific">Fulvivirga imtechensis AK7</name>
    <dbReference type="NCBI Taxonomy" id="1237149"/>
    <lineage>
        <taxon>Bacteria</taxon>
        <taxon>Pseudomonadati</taxon>
        <taxon>Bacteroidota</taxon>
        <taxon>Cytophagia</taxon>
        <taxon>Cytophagales</taxon>
        <taxon>Fulvivirgaceae</taxon>
        <taxon>Fulvivirga</taxon>
    </lineage>
</organism>
<dbReference type="OrthoDB" id="980637at2"/>
<name>L8K293_9BACT</name>
<evidence type="ECO:0000313" key="2">
    <source>
        <dbReference type="Proteomes" id="UP000011135"/>
    </source>
</evidence>
<accession>L8K293</accession>
<sequence length="131" mass="14790">MIKEQLNVLIQLAASDNKVAEKEAKLIHMIGQSNGISKDEIDDMLKNPGRPIGDLGTLTDDQKFEHLYHVVQLMKVDGQVFKSEIVFCEDVASRLGYKKGVIGELSSKIFSDPSITSDRERLKQRAQKYLR</sequence>
<protein>
    <recommendedName>
        <fullName evidence="3">Co-chaperone DjlA N-terminal domain-containing protein</fullName>
    </recommendedName>
</protein>
<dbReference type="EMBL" id="AMZN01000004">
    <property type="protein sequence ID" value="ELR73572.1"/>
    <property type="molecule type" value="Genomic_DNA"/>
</dbReference>
<dbReference type="eggNOG" id="COG4103">
    <property type="taxonomic scope" value="Bacteria"/>
</dbReference>
<reference evidence="1 2" key="1">
    <citation type="submission" date="2012-12" db="EMBL/GenBank/DDBJ databases">
        <title>Genome assembly of Fulvivirga imtechensis AK7.</title>
        <authorList>
            <person name="Nupur N."/>
            <person name="Khatri I."/>
            <person name="Kumar R."/>
            <person name="Subramanian S."/>
            <person name="Pinnaka A."/>
        </authorList>
    </citation>
    <scope>NUCLEOTIDE SEQUENCE [LARGE SCALE GENOMIC DNA]</scope>
    <source>
        <strain evidence="1 2">AK7</strain>
    </source>
</reference>
<proteinExistence type="predicted"/>
<gene>
    <name evidence="1" type="ORF">C900_02657</name>
</gene>
<evidence type="ECO:0000313" key="1">
    <source>
        <dbReference type="EMBL" id="ELR73572.1"/>
    </source>
</evidence>
<dbReference type="RefSeq" id="WP_009577792.1">
    <property type="nucleotide sequence ID" value="NZ_AMZN01000004.1"/>
</dbReference>
<dbReference type="Gene3D" id="1.10.3680.10">
    <property type="entry name" value="TerB-like"/>
    <property type="match status" value="1"/>
</dbReference>
<keyword evidence="2" id="KW-1185">Reference proteome</keyword>
<evidence type="ECO:0008006" key="3">
    <source>
        <dbReference type="Google" id="ProtNLM"/>
    </source>
</evidence>
<dbReference type="Proteomes" id="UP000011135">
    <property type="component" value="Unassembled WGS sequence"/>
</dbReference>